<dbReference type="InterPro" id="IPR024704">
    <property type="entry name" value="SMC"/>
</dbReference>
<comment type="subunit">
    <text evidence="7">Homodimer.</text>
</comment>
<feature type="domain" description="RecF/RecN/SMC N-terminal" evidence="9">
    <location>
        <begin position="3"/>
        <end position="1135"/>
    </location>
</feature>
<feature type="coiled-coil region" evidence="7">
    <location>
        <begin position="714"/>
        <end position="983"/>
    </location>
</feature>
<evidence type="ECO:0000256" key="5">
    <source>
        <dbReference type="ARBA" id="ARBA00023054"/>
    </source>
</evidence>
<dbReference type="EMBL" id="WXYQ01000007">
    <property type="protein sequence ID" value="NBG96228.1"/>
    <property type="molecule type" value="Genomic_DNA"/>
</dbReference>
<dbReference type="GO" id="GO:0003677">
    <property type="term" value="F:DNA binding"/>
    <property type="evidence" value="ECO:0007669"/>
    <property type="project" value="UniProtKB-UniRule"/>
</dbReference>
<feature type="region of interest" description="Disordered" evidence="8">
    <location>
        <begin position="332"/>
        <end position="362"/>
    </location>
</feature>
<dbReference type="FunFam" id="3.40.50.300:FF:000901">
    <property type="entry name" value="Chromosome partition protein Smc"/>
    <property type="match status" value="1"/>
</dbReference>
<dbReference type="Pfam" id="PF02463">
    <property type="entry name" value="SMC_N"/>
    <property type="match status" value="1"/>
</dbReference>
<dbReference type="PIRSF" id="PIRSF005719">
    <property type="entry name" value="SMC"/>
    <property type="match status" value="1"/>
</dbReference>
<protein>
    <recommendedName>
        <fullName evidence="7">Chromosome partition protein Smc</fullName>
    </recommendedName>
</protein>
<reference evidence="10 11" key="1">
    <citation type="journal article" date="2016" name="Int. J. Syst. Evol. Microbiol.">
        <title>Pyruvatibacter mobilis gen. nov., sp. nov., a marine bacterium from the culture broth of Picochlorum sp. 122.</title>
        <authorList>
            <person name="Wang G."/>
            <person name="Tang M."/>
            <person name="Wu H."/>
            <person name="Dai S."/>
            <person name="Li T."/>
            <person name="Chen C."/>
            <person name="He H."/>
            <person name="Fan J."/>
            <person name="Xiang W."/>
            <person name="Li X."/>
        </authorList>
    </citation>
    <scope>NUCLEOTIDE SEQUENCE [LARGE SCALE GENOMIC DNA]</scope>
    <source>
        <strain evidence="10 11">GYP-11</strain>
    </source>
</reference>
<keyword evidence="6 7" id="KW-0238">DNA-binding</keyword>
<evidence type="ECO:0000256" key="7">
    <source>
        <dbReference type="HAMAP-Rule" id="MF_01894"/>
    </source>
</evidence>
<dbReference type="GO" id="GO:0005524">
    <property type="term" value="F:ATP binding"/>
    <property type="evidence" value="ECO:0007669"/>
    <property type="project" value="UniProtKB-UniRule"/>
</dbReference>
<gene>
    <name evidence="7 10" type="primary">smc</name>
    <name evidence="10" type="ORF">GTQ45_10840</name>
</gene>
<feature type="coiled-coil region" evidence="7">
    <location>
        <begin position="170"/>
        <end position="211"/>
    </location>
</feature>
<comment type="function">
    <text evidence="7">Required for chromosome condensation and partitioning.</text>
</comment>
<evidence type="ECO:0000256" key="1">
    <source>
        <dbReference type="ARBA" id="ARBA00004496"/>
    </source>
</evidence>
<dbReference type="HAMAP" id="MF_01894">
    <property type="entry name" value="Smc_prok"/>
    <property type="match status" value="1"/>
</dbReference>
<dbReference type="InterPro" id="IPR027417">
    <property type="entry name" value="P-loop_NTPase"/>
</dbReference>
<dbReference type="NCBIfam" id="TIGR02168">
    <property type="entry name" value="SMC_prok_B"/>
    <property type="match status" value="1"/>
</dbReference>
<evidence type="ECO:0000256" key="8">
    <source>
        <dbReference type="SAM" id="MobiDB-lite"/>
    </source>
</evidence>
<sequence length="1152" mass="126508">MKLNRLRLTGFKSFVEPTELVIESGLTGVVGPNGCGKSNLLEALRWVMGESSYKSMRASGMDDVIFSGTSGRPARNMAEVVLAIDNAGRTAPAAYNDEDVIEVSRRIEREMGSAYRINGSDARARDVQTFFADASTGAHSPALVQQGQIGRIISAKPTQRRQILEEAAGISGLHARRHEAELRLRQAETNLERLDDVMGQIETQLQSLKRQARQATRFRNVSRDIRRAEAMALYLRHKVAADVEQTHVIGLQEADRAVAAATEETARTSRVQFEAGEKLPELRETEARAAAAFHRLTVERDTIANEARQAEQALERLSNLLRQIEADLERERDGIKDTSESLEALTAEEAELRQADEGSDEARERAQAEVTRLTEALAEKEAGVEELSRELADLSARRQALMRRVNENKARYEKLVTTRTRLANEREEIARSDDVQAAMAGRRAAVDRAREAVRAAEAAAQDAERARTDAATAEEQARPPLSAAQQKQSKMEAEASALADLLRVADGDLWPPLIDSVSVRPGFEAALGAALGEDIEQPADEASPVHWHTLPAIDQPRPLPEGAEPLSTYVDGPAALQRRLSHVGLVDKAIGRSLQAQLQPGQRLVSKEGDMWRWDGFTAAAEAPTAAAQRLAQRNRLAELDAELETARAETKRLQDAHEATRQAVKDAQSRENAVRTEWKSAQGSLTAAQDALAAAEKAASAQITRLAAVDEGLARTAEDIEEARQALDAVNKEAEDLPEEGAKREAFEAMRAEVQQLRQDASHARAAFDGLAREVQQRKQRLGAIAQERTRWQGRLETANKQIETLEERLASTRAEREALEGVPAQVEEKAKALMDKLSEAETTRKEAADALATAENELRAADTANKEANDALAKARETRARIDAMLEGARNQVAEAARQIQEAFECAPAQVLAAGEISADEELPPLEDVERKLERYKRERENMGAVNLRAEEESREAEEQLESMQNERGDLEQAIAKLRQGIGSLNKEGRQRLLDAFGTVNDNFSRLFTRLFGGGTAHLELVESDDPLEAGLEIFARPPGKRLTTLSLLSGGEQALTAMSLVFAVFLTNPSPICVLDEVDAPLDDANVERFCKLLEDMRTETETRFLVITHHPLTMANMDRLFGVTMAEPGVSQLVSVDLAGAEAIREAG</sequence>
<dbReference type="PANTHER" id="PTHR43977">
    <property type="entry name" value="STRUCTURAL MAINTENANCE OF CHROMOSOMES PROTEIN 3"/>
    <property type="match status" value="1"/>
</dbReference>
<feature type="compositionally biased region" description="Basic and acidic residues" evidence="8">
    <location>
        <begin position="350"/>
        <end position="362"/>
    </location>
</feature>
<feature type="binding site" evidence="7">
    <location>
        <begin position="32"/>
        <end position="39"/>
    </location>
    <ligand>
        <name>ATP</name>
        <dbReference type="ChEBI" id="CHEBI:30616"/>
    </ligand>
</feature>
<dbReference type="GO" id="GO:0006260">
    <property type="term" value="P:DNA replication"/>
    <property type="evidence" value="ECO:0007669"/>
    <property type="project" value="UniProtKB-UniRule"/>
</dbReference>
<dbReference type="GO" id="GO:0005737">
    <property type="term" value="C:cytoplasm"/>
    <property type="evidence" value="ECO:0007669"/>
    <property type="project" value="UniProtKB-SubCell"/>
</dbReference>
<evidence type="ECO:0000256" key="3">
    <source>
        <dbReference type="ARBA" id="ARBA00022741"/>
    </source>
</evidence>
<comment type="domain">
    <text evidence="7">Contains large globular domains required for ATP hydrolysis at each terminus and a third globular domain forming a flexible hinge near the middle of the molecule. These domains are separated by coiled-coil structures.</text>
</comment>
<dbReference type="GO" id="GO:0016887">
    <property type="term" value="F:ATP hydrolysis activity"/>
    <property type="evidence" value="ECO:0007669"/>
    <property type="project" value="InterPro"/>
</dbReference>
<organism evidence="10 11">
    <name type="scientific">Pyruvatibacter mobilis</name>
    <dbReference type="NCBI Taxonomy" id="1712261"/>
    <lineage>
        <taxon>Bacteria</taxon>
        <taxon>Pseudomonadati</taxon>
        <taxon>Pseudomonadota</taxon>
        <taxon>Alphaproteobacteria</taxon>
        <taxon>Hyphomicrobiales</taxon>
        <taxon>Parvibaculaceae</taxon>
        <taxon>Pyruvatibacter</taxon>
    </lineage>
</organism>
<dbReference type="Proteomes" id="UP000470384">
    <property type="component" value="Unassembled WGS sequence"/>
</dbReference>
<evidence type="ECO:0000313" key="11">
    <source>
        <dbReference type="Proteomes" id="UP000470384"/>
    </source>
</evidence>
<dbReference type="Gene3D" id="1.10.287.1490">
    <property type="match status" value="1"/>
</dbReference>
<accession>A0A845QD39</accession>
<dbReference type="Gene3D" id="3.40.50.300">
    <property type="entry name" value="P-loop containing nucleotide triphosphate hydrolases"/>
    <property type="match status" value="2"/>
</dbReference>
<dbReference type="GO" id="GO:0030261">
    <property type="term" value="P:chromosome condensation"/>
    <property type="evidence" value="ECO:0007669"/>
    <property type="project" value="InterPro"/>
</dbReference>
<dbReference type="SUPFAM" id="SSF52540">
    <property type="entry name" value="P-loop containing nucleoside triphosphate hydrolases"/>
    <property type="match status" value="1"/>
</dbReference>
<keyword evidence="2 7" id="KW-0963">Cytoplasm</keyword>
<dbReference type="GO" id="GO:0007062">
    <property type="term" value="P:sister chromatid cohesion"/>
    <property type="evidence" value="ECO:0007669"/>
    <property type="project" value="InterPro"/>
</dbReference>
<comment type="similarity">
    <text evidence="7">Belongs to the SMC family.</text>
</comment>
<dbReference type="GO" id="GO:0007059">
    <property type="term" value="P:chromosome segregation"/>
    <property type="evidence" value="ECO:0007669"/>
    <property type="project" value="UniProtKB-UniRule"/>
</dbReference>
<name>A0A845QD39_9HYPH</name>
<proteinExistence type="inferred from homology"/>
<dbReference type="AlphaFoldDB" id="A0A845QD39"/>
<comment type="subcellular location">
    <subcellularLocation>
        <location evidence="1 7">Cytoplasm</location>
    </subcellularLocation>
</comment>
<dbReference type="OrthoDB" id="9808768at2"/>
<feature type="region of interest" description="Disordered" evidence="8">
    <location>
        <begin position="652"/>
        <end position="678"/>
    </location>
</feature>
<evidence type="ECO:0000256" key="4">
    <source>
        <dbReference type="ARBA" id="ARBA00022840"/>
    </source>
</evidence>
<comment type="caution">
    <text evidence="10">The sequence shown here is derived from an EMBL/GenBank/DDBJ whole genome shotgun (WGS) entry which is preliminary data.</text>
</comment>
<keyword evidence="3 7" id="KW-0547">Nucleotide-binding</keyword>
<feature type="region of interest" description="Disordered" evidence="8">
    <location>
        <begin position="457"/>
        <end position="492"/>
    </location>
</feature>
<dbReference type="InterPro" id="IPR011890">
    <property type="entry name" value="SMC_prok"/>
</dbReference>
<dbReference type="InterPro" id="IPR003395">
    <property type="entry name" value="RecF/RecN/SMC_N"/>
</dbReference>
<dbReference type="CDD" id="cd03278">
    <property type="entry name" value="ABC_SMC_barmotin"/>
    <property type="match status" value="1"/>
</dbReference>
<keyword evidence="5 7" id="KW-0175">Coiled coil</keyword>
<keyword evidence="4 7" id="KW-0067">ATP-binding</keyword>
<evidence type="ECO:0000313" key="10">
    <source>
        <dbReference type="EMBL" id="NBG96228.1"/>
    </source>
</evidence>
<dbReference type="GeneID" id="300655377"/>
<evidence type="ECO:0000256" key="2">
    <source>
        <dbReference type="ARBA" id="ARBA00022490"/>
    </source>
</evidence>
<keyword evidence="11" id="KW-1185">Reference proteome</keyword>
<evidence type="ECO:0000256" key="6">
    <source>
        <dbReference type="ARBA" id="ARBA00023125"/>
    </source>
</evidence>
<evidence type="ECO:0000259" key="9">
    <source>
        <dbReference type="Pfam" id="PF02463"/>
    </source>
</evidence>
<dbReference type="RefSeq" id="WP_160588497.1">
    <property type="nucleotide sequence ID" value="NZ_BMHN01000001.1"/>
</dbReference>